<keyword evidence="1" id="KW-0472">Membrane</keyword>
<feature type="transmembrane region" description="Helical" evidence="1">
    <location>
        <begin position="33"/>
        <end position="50"/>
    </location>
</feature>
<protein>
    <submittedName>
        <fullName evidence="2">DUF3429 domain-containing protein</fullName>
    </submittedName>
</protein>
<feature type="transmembrane region" description="Helical" evidence="1">
    <location>
        <begin position="71"/>
        <end position="100"/>
    </location>
</feature>
<proteinExistence type="predicted"/>
<comment type="caution">
    <text evidence="2">The sequence shown here is derived from an EMBL/GenBank/DDBJ whole genome shotgun (WGS) entry which is preliminary data.</text>
</comment>
<keyword evidence="1" id="KW-0812">Transmembrane</keyword>
<accession>A0A368DQP2</accession>
<name>A0A368DQP2_9PROT</name>
<keyword evidence="1" id="KW-1133">Transmembrane helix</keyword>
<feature type="transmembrane region" description="Helical" evidence="1">
    <location>
        <begin position="120"/>
        <end position="137"/>
    </location>
</feature>
<dbReference type="Proteomes" id="UP000253570">
    <property type="component" value="Unassembled WGS sequence"/>
</dbReference>
<dbReference type="Pfam" id="PF11911">
    <property type="entry name" value="DUF3429"/>
    <property type="match status" value="1"/>
</dbReference>
<dbReference type="EMBL" id="QOQD01000003">
    <property type="protein sequence ID" value="RCL74168.1"/>
    <property type="molecule type" value="Genomic_DNA"/>
</dbReference>
<dbReference type="AlphaFoldDB" id="A0A368DQP2"/>
<gene>
    <name evidence="2" type="ORF">DBW71_01845</name>
</gene>
<sequence>MYLNRFLTISGILPFLIILVLSLFQIYPMPLDYQFIFSAYSVIIISFIAGSHWGIAKNISNGKRIKIESNLIALIAWACILWDSIYAWVVVILCFIYLQYIDFRLRNKSYISQYYYQSRLLATSCVVVIITIFNLLASN</sequence>
<evidence type="ECO:0000313" key="3">
    <source>
        <dbReference type="Proteomes" id="UP000253570"/>
    </source>
</evidence>
<evidence type="ECO:0000256" key="1">
    <source>
        <dbReference type="SAM" id="Phobius"/>
    </source>
</evidence>
<organism evidence="2 3">
    <name type="scientific">PS1 clade bacterium</name>
    <dbReference type="NCBI Taxonomy" id="2175152"/>
    <lineage>
        <taxon>Bacteria</taxon>
        <taxon>Pseudomonadati</taxon>
        <taxon>Pseudomonadota</taxon>
        <taxon>Alphaproteobacteria</taxon>
        <taxon>PS1 clade</taxon>
    </lineage>
</organism>
<evidence type="ECO:0000313" key="2">
    <source>
        <dbReference type="EMBL" id="RCL74168.1"/>
    </source>
</evidence>
<reference evidence="2 3" key="1">
    <citation type="journal article" date="2018" name="Microbiome">
        <title>Fine metagenomic profile of the Mediterranean stratified and mixed water columns revealed by assembly and recruitment.</title>
        <authorList>
            <person name="Haro-Moreno J.M."/>
            <person name="Lopez-Perez M."/>
            <person name="De La Torre J.R."/>
            <person name="Picazo A."/>
            <person name="Camacho A."/>
            <person name="Rodriguez-Valera F."/>
        </authorList>
    </citation>
    <scope>NUCLEOTIDE SEQUENCE [LARGE SCALE GENOMIC DNA]</scope>
    <source>
        <strain evidence="2">MED-G57</strain>
    </source>
</reference>
<feature type="transmembrane region" description="Helical" evidence="1">
    <location>
        <begin position="7"/>
        <end position="27"/>
    </location>
</feature>
<dbReference type="InterPro" id="IPR021836">
    <property type="entry name" value="DUF3429"/>
</dbReference>